<dbReference type="InterPro" id="IPR015424">
    <property type="entry name" value="PyrdxlP-dep_Trfase"/>
</dbReference>
<dbReference type="GO" id="GO:0006520">
    <property type="term" value="P:amino acid metabolic process"/>
    <property type="evidence" value="ECO:0007669"/>
    <property type="project" value="InterPro"/>
</dbReference>
<dbReference type="InterPro" id="IPR001597">
    <property type="entry name" value="ArAA_b-elim_lyase/Thr_aldolase"/>
</dbReference>
<feature type="domain" description="Aromatic amino acid beta-eliminating lyase/threonine aldolase" evidence="5">
    <location>
        <begin position="34"/>
        <end position="305"/>
    </location>
</feature>
<evidence type="ECO:0000313" key="7">
    <source>
        <dbReference type="Proteomes" id="UP001337655"/>
    </source>
</evidence>
<comment type="cofactor">
    <cofactor evidence="1">
        <name>pyridoxal 5'-phosphate</name>
        <dbReference type="ChEBI" id="CHEBI:597326"/>
    </cofactor>
</comment>
<dbReference type="EMBL" id="JAVRRT010000007">
    <property type="protein sequence ID" value="KAK5170546.1"/>
    <property type="molecule type" value="Genomic_DNA"/>
</dbReference>
<dbReference type="SUPFAM" id="SSF53383">
    <property type="entry name" value="PLP-dependent transferases"/>
    <property type="match status" value="1"/>
</dbReference>
<evidence type="ECO:0000259" key="5">
    <source>
        <dbReference type="Pfam" id="PF01212"/>
    </source>
</evidence>
<dbReference type="InterPro" id="IPR015421">
    <property type="entry name" value="PyrdxlP-dep_Trfase_major"/>
</dbReference>
<accession>A0AAV9PBI9</accession>
<organism evidence="6 7">
    <name type="scientific">Saxophila tyrrhenica</name>
    <dbReference type="NCBI Taxonomy" id="1690608"/>
    <lineage>
        <taxon>Eukaryota</taxon>
        <taxon>Fungi</taxon>
        <taxon>Dikarya</taxon>
        <taxon>Ascomycota</taxon>
        <taxon>Pezizomycotina</taxon>
        <taxon>Dothideomycetes</taxon>
        <taxon>Dothideomycetidae</taxon>
        <taxon>Mycosphaerellales</taxon>
        <taxon>Extremaceae</taxon>
        <taxon>Saxophila</taxon>
    </lineage>
</organism>
<dbReference type="GO" id="GO:0016829">
    <property type="term" value="F:lyase activity"/>
    <property type="evidence" value="ECO:0007669"/>
    <property type="project" value="UniProtKB-KW"/>
</dbReference>
<dbReference type="GeneID" id="89926478"/>
<gene>
    <name evidence="6" type="primary">GLY1</name>
    <name evidence="6" type="ORF">LTR77_005134</name>
</gene>
<dbReference type="RefSeq" id="XP_064659744.1">
    <property type="nucleotide sequence ID" value="XM_064802383.1"/>
</dbReference>
<dbReference type="PANTHER" id="PTHR48097:SF5">
    <property type="entry name" value="LOW SPECIFICITY L-THREONINE ALDOLASE"/>
    <property type="match status" value="1"/>
</dbReference>
<protein>
    <submittedName>
        <fullName evidence="6">Threonine aldolase</fullName>
        <ecNumber evidence="6">4.1.2.48</ecNumber>
    </submittedName>
</protein>
<evidence type="ECO:0000256" key="4">
    <source>
        <dbReference type="SAM" id="MobiDB-lite"/>
    </source>
</evidence>
<dbReference type="AlphaFoldDB" id="A0AAV9PBI9"/>
<name>A0AAV9PBI9_9PEZI</name>
<dbReference type="PANTHER" id="PTHR48097">
    <property type="entry name" value="L-THREONINE ALDOLASE-RELATED"/>
    <property type="match status" value="1"/>
</dbReference>
<dbReference type="EC" id="4.1.2.48" evidence="6"/>
<comment type="similarity">
    <text evidence="2">Belongs to the threonine aldolase family.</text>
</comment>
<keyword evidence="7" id="KW-1185">Reference proteome</keyword>
<feature type="region of interest" description="Disordered" evidence="4">
    <location>
        <begin position="1"/>
        <end position="20"/>
    </location>
</feature>
<keyword evidence="6" id="KW-0456">Lyase</keyword>
<evidence type="ECO:0000256" key="3">
    <source>
        <dbReference type="ARBA" id="ARBA00022898"/>
    </source>
</evidence>
<dbReference type="InterPro" id="IPR015422">
    <property type="entry name" value="PyrdxlP-dep_Trfase_small"/>
</dbReference>
<evidence type="ECO:0000256" key="1">
    <source>
        <dbReference type="ARBA" id="ARBA00001933"/>
    </source>
</evidence>
<dbReference type="Proteomes" id="UP001337655">
    <property type="component" value="Unassembled WGS sequence"/>
</dbReference>
<keyword evidence="3" id="KW-0663">Pyridoxal phosphate</keyword>
<dbReference type="Pfam" id="PF01212">
    <property type="entry name" value="Beta_elim_lyase"/>
    <property type="match status" value="1"/>
</dbReference>
<reference evidence="6 7" key="1">
    <citation type="submission" date="2023-08" db="EMBL/GenBank/DDBJ databases">
        <title>Black Yeasts Isolated from many extreme environments.</title>
        <authorList>
            <person name="Coleine C."/>
            <person name="Stajich J.E."/>
            <person name="Selbmann L."/>
        </authorList>
    </citation>
    <scope>NUCLEOTIDE SEQUENCE [LARGE SCALE GENOMIC DNA]</scope>
    <source>
        <strain evidence="6 7">CCFEE 5935</strain>
    </source>
</reference>
<dbReference type="Gene3D" id="3.40.640.10">
    <property type="entry name" value="Type I PLP-dependent aspartate aminotransferase-like (Major domain)"/>
    <property type="match status" value="1"/>
</dbReference>
<dbReference type="Gene3D" id="3.90.1150.10">
    <property type="entry name" value="Aspartate Aminotransferase, domain 1"/>
    <property type="match status" value="1"/>
</dbReference>
<comment type="caution">
    <text evidence="6">The sequence shown here is derived from an EMBL/GenBank/DDBJ whole genome shotgun (WGS) entry which is preliminary data.</text>
</comment>
<evidence type="ECO:0000313" key="6">
    <source>
        <dbReference type="EMBL" id="KAK5170546.1"/>
    </source>
</evidence>
<evidence type="ECO:0000256" key="2">
    <source>
        <dbReference type="ARBA" id="ARBA00006966"/>
    </source>
</evidence>
<sequence>MRRGITTQQAVNGANGVNSTKNINATHHPLTCNFGSDNWAGCHPSISASLSQHAAGFATPYGDSAFDHSIARKFSEVFEKECAVFFVGTGTAGNALALASVAKPGGMVFAHREAHTIVDECGAPEFLSGGLRISPVGGEEGKLGVEGLRKEVERPTESGTVYSLEELEGLTAAAREKDLPVLMDGARFANALVSLGCSPAEMTWKRGVDILSFGGTKNGCWCAEAVVFFKPEMARDFVWLRKRAGHLLSKSRFVSAQLEAYLQDGLWLEIARHSNRMAGALREIFEGNAEGRLLRTPQANEVFVILGKAKAAELEKEGVVFLEWPAPAGAHVGEDEQVCRFVTSFATTEGDIERMMVLMK</sequence>
<proteinExistence type="inferred from homology"/>